<dbReference type="PANTHER" id="PTHR21047:SF2">
    <property type="entry name" value="THYMIDINE DIPHOSPHO-4-KETO-RHAMNOSE 3,5-EPIMERASE"/>
    <property type="match status" value="1"/>
</dbReference>
<protein>
    <recommendedName>
        <fullName evidence="4 7">dTDP-4-dehydrorhamnose 3,5-epimerase</fullName>
        <ecNumber evidence="3 7">5.1.3.13</ecNumber>
    </recommendedName>
    <alternativeName>
        <fullName evidence="7">Thymidine diphospho-4-keto-rhamnose 3,5-epimerase</fullName>
    </alternativeName>
</protein>
<dbReference type="InterPro" id="IPR011051">
    <property type="entry name" value="RmlC_Cupin_sf"/>
</dbReference>
<keyword evidence="9" id="KW-1185">Reference proteome</keyword>
<organism evidence="8 9">
    <name type="scientific">Zeaxanthinibacter enoshimensis</name>
    <dbReference type="NCBI Taxonomy" id="392009"/>
    <lineage>
        <taxon>Bacteria</taxon>
        <taxon>Pseudomonadati</taxon>
        <taxon>Bacteroidota</taxon>
        <taxon>Flavobacteriia</taxon>
        <taxon>Flavobacteriales</taxon>
        <taxon>Flavobacteriaceae</taxon>
        <taxon>Zeaxanthinibacter</taxon>
    </lineage>
</organism>
<name>A0A4R6TR48_9FLAO</name>
<accession>A0A4R6TR48</accession>
<comment type="catalytic activity">
    <reaction evidence="1 7">
        <text>dTDP-4-dehydro-6-deoxy-alpha-D-glucose = dTDP-4-dehydro-beta-L-rhamnose</text>
        <dbReference type="Rhea" id="RHEA:16969"/>
        <dbReference type="ChEBI" id="CHEBI:57649"/>
        <dbReference type="ChEBI" id="CHEBI:62830"/>
        <dbReference type="EC" id="5.1.3.13"/>
    </reaction>
</comment>
<comment type="pathway">
    <text evidence="7">Carbohydrate biosynthesis; dTDP-L-rhamnose biosynthesis.</text>
</comment>
<gene>
    <name evidence="8" type="ORF">CLV82_0620</name>
</gene>
<feature type="active site" description="Proton donor" evidence="5">
    <location>
        <position position="132"/>
    </location>
</feature>
<reference evidence="8 9" key="1">
    <citation type="submission" date="2019-03" db="EMBL/GenBank/DDBJ databases">
        <title>Genomic Encyclopedia of Archaeal and Bacterial Type Strains, Phase II (KMG-II): from individual species to whole genera.</title>
        <authorList>
            <person name="Goeker M."/>
        </authorList>
    </citation>
    <scope>NUCLEOTIDE SEQUENCE [LARGE SCALE GENOMIC DNA]</scope>
    <source>
        <strain evidence="8 9">DSM 18435</strain>
    </source>
</reference>
<evidence type="ECO:0000256" key="7">
    <source>
        <dbReference type="RuleBase" id="RU364069"/>
    </source>
</evidence>
<dbReference type="GO" id="GO:0000271">
    <property type="term" value="P:polysaccharide biosynthetic process"/>
    <property type="evidence" value="ECO:0007669"/>
    <property type="project" value="TreeGrafter"/>
</dbReference>
<comment type="subunit">
    <text evidence="7">Homodimer.</text>
</comment>
<feature type="active site" description="Proton acceptor" evidence="5">
    <location>
        <position position="62"/>
    </location>
</feature>
<dbReference type="CDD" id="cd00438">
    <property type="entry name" value="cupin_RmlC"/>
    <property type="match status" value="1"/>
</dbReference>
<sequence length="181" mass="20708">MQIEEIPLKGCYLITPEIHKDHRGLFFEAFNQRELEEKLGIPLEFVQDNHSVSAKGVLRGLHYQASPYGQSKLVRVAKGEVLDVMVDLRPDSLTFGKHFKIRLSGINGKMIYMPKGIAHGFIALQDDTHFLYKCGEYYNKGAERGVIFSDPSLNIDWEYPREEILLSEKDLELPTLKELGK</sequence>
<proteinExistence type="inferred from homology"/>
<dbReference type="InterPro" id="IPR014710">
    <property type="entry name" value="RmlC-like_jellyroll"/>
</dbReference>
<evidence type="ECO:0000256" key="1">
    <source>
        <dbReference type="ARBA" id="ARBA00001298"/>
    </source>
</evidence>
<dbReference type="InterPro" id="IPR000888">
    <property type="entry name" value="RmlC-like"/>
</dbReference>
<evidence type="ECO:0000256" key="5">
    <source>
        <dbReference type="PIRSR" id="PIRSR600888-1"/>
    </source>
</evidence>
<dbReference type="GO" id="GO:0019305">
    <property type="term" value="P:dTDP-rhamnose biosynthetic process"/>
    <property type="evidence" value="ECO:0007669"/>
    <property type="project" value="UniProtKB-UniRule"/>
</dbReference>
<dbReference type="NCBIfam" id="TIGR01221">
    <property type="entry name" value="rmlC"/>
    <property type="match status" value="1"/>
</dbReference>
<dbReference type="GO" id="GO:0008830">
    <property type="term" value="F:dTDP-4-dehydrorhamnose 3,5-epimerase activity"/>
    <property type="evidence" value="ECO:0007669"/>
    <property type="project" value="UniProtKB-UniRule"/>
</dbReference>
<dbReference type="Proteomes" id="UP000295468">
    <property type="component" value="Unassembled WGS sequence"/>
</dbReference>
<dbReference type="SUPFAM" id="SSF51182">
    <property type="entry name" value="RmlC-like cupins"/>
    <property type="match status" value="1"/>
</dbReference>
<dbReference type="Pfam" id="PF00908">
    <property type="entry name" value="dTDP_sugar_isom"/>
    <property type="match status" value="1"/>
</dbReference>
<dbReference type="OrthoDB" id="9800680at2"/>
<comment type="caution">
    <text evidence="8">The sequence shown here is derived from an EMBL/GenBank/DDBJ whole genome shotgun (WGS) entry which is preliminary data.</text>
</comment>
<dbReference type="AlphaFoldDB" id="A0A4R6TR48"/>
<feature type="site" description="Participates in a stacking interaction with the thymidine ring of dTDP-4-oxo-6-deoxyglucose" evidence="6">
    <location>
        <position position="138"/>
    </location>
</feature>
<evidence type="ECO:0000256" key="3">
    <source>
        <dbReference type="ARBA" id="ARBA00012098"/>
    </source>
</evidence>
<keyword evidence="7" id="KW-0413">Isomerase</keyword>
<evidence type="ECO:0000256" key="6">
    <source>
        <dbReference type="PIRSR" id="PIRSR600888-3"/>
    </source>
</evidence>
<comment type="function">
    <text evidence="2 7">Catalyzes the epimerization of the C3' and C5'positions of dTDP-6-deoxy-D-xylo-4-hexulose, forming dTDP-6-deoxy-L-lyxo-4-hexulose.</text>
</comment>
<dbReference type="PANTHER" id="PTHR21047">
    <property type="entry name" value="DTDP-6-DEOXY-D-GLUCOSE-3,5 EPIMERASE"/>
    <property type="match status" value="1"/>
</dbReference>
<evidence type="ECO:0000256" key="2">
    <source>
        <dbReference type="ARBA" id="ARBA00001997"/>
    </source>
</evidence>
<dbReference type="EMBL" id="SNYI01000001">
    <property type="protein sequence ID" value="TDQ32787.1"/>
    <property type="molecule type" value="Genomic_DNA"/>
</dbReference>
<dbReference type="GO" id="GO:0005829">
    <property type="term" value="C:cytosol"/>
    <property type="evidence" value="ECO:0007669"/>
    <property type="project" value="TreeGrafter"/>
</dbReference>
<comment type="similarity">
    <text evidence="7">Belongs to the dTDP-4-dehydrorhamnose 3,5-epimerase family.</text>
</comment>
<evidence type="ECO:0000313" key="8">
    <source>
        <dbReference type="EMBL" id="TDQ32787.1"/>
    </source>
</evidence>
<evidence type="ECO:0000256" key="4">
    <source>
        <dbReference type="ARBA" id="ARBA00019595"/>
    </source>
</evidence>
<dbReference type="EC" id="5.1.3.13" evidence="3 7"/>
<dbReference type="Gene3D" id="2.60.120.10">
    <property type="entry name" value="Jelly Rolls"/>
    <property type="match status" value="1"/>
</dbReference>
<evidence type="ECO:0000313" key="9">
    <source>
        <dbReference type="Proteomes" id="UP000295468"/>
    </source>
</evidence>
<dbReference type="UniPathway" id="UPA00124"/>
<dbReference type="RefSeq" id="WP_133642820.1">
    <property type="nucleotide sequence ID" value="NZ_SNYI01000001.1"/>
</dbReference>